<sequence>MNRYKPKKCKSPAKAIREFCIECMGGRENDGYLKHIKNCGSVDCALFDFRFGNNPHHKQKLTKEQRKEKGDRLRTSLSHDERSKKLSGFAFN</sequence>
<gene>
    <name evidence="2" type="ORF">METZ01_LOCUS502112</name>
</gene>
<protein>
    <submittedName>
        <fullName evidence="2">Uncharacterized protein</fullName>
    </submittedName>
</protein>
<feature type="region of interest" description="Disordered" evidence="1">
    <location>
        <begin position="53"/>
        <end position="92"/>
    </location>
</feature>
<organism evidence="2">
    <name type="scientific">marine metagenome</name>
    <dbReference type="NCBI Taxonomy" id="408172"/>
    <lineage>
        <taxon>unclassified sequences</taxon>
        <taxon>metagenomes</taxon>
        <taxon>ecological metagenomes</taxon>
    </lineage>
</organism>
<feature type="compositionally biased region" description="Basic and acidic residues" evidence="1">
    <location>
        <begin position="61"/>
        <end position="84"/>
    </location>
</feature>
<accession>A0A383DZI3</accession>
<proteinExistence type="predicted"/>
<dbReference type="AlphaFoldDB" id="A0A383DZI3"/>
<evidence type="ECO:0000256" key="1">
    <source>
        <dbReference type="SAM" id="MobiDB-lite"/>
    </source>
</evidence>
<name>A0A383DZI3_9ZZZZ</name>
<dbReference type="EMBL" id="UINC01221074">
    <property type="protein sequence ID" value="SVE49258.1"/>
    <property type="molecule type" value="Genomic_DNA"/>
</dbReference>
<evidence type="ECO:0000313" key="2">
    <source>
        <dbReference type="EMBL" id="SVE49258.1"/>
    </source>
</evidence>
<reference evidence="2" key="1">
    <citation type="submission" date="2018-05" db="EMBL/GenBank/DDBJ databases">
        <authorList>
            <person name="Lanie J.A."/>
            <person name="Ng W.-L."/>
            <person name="Kazmierczak K.M."/>
            <person name="Andrzejewski T.M."/>
            <person name="Davidsen T.M."/>
            <person name="Wayne K.J."/>
            <person name="Tettelin H."/>
            <person name="Glass J.I."/>
            <person name="Rusch D."/>
            <person name="Podicherti R."/>
            <person name="Tsui H.-C.T."/>
            <person name="Winkler M.E."/>
        </authorList>
    </citation>
    <scope>NUCLEOTIDE SEQUENCE</scope>
</reference>